<evidence type="ECO:0000256" key="1">
    <source>
        <dbReference type="SAM" id="MobiDB-lite"/>
    </source>
</evidence>
<dbReference type="EMBL" id="BPLF01000003">
    <property type="protein sequence ID" value="GIX64114.1"/>
    <property type="molecule type" value="Genomic_DNA"/>
</dbReference>
<proteinExistence type="predicted"/>
<feature type="compositionally biased region" description="Basic residues" evidence="1">
    <location>
        <begin position="49"/>
        <end position="61"/>
    </location>
</feature>
<keyword evidence="3" id="KW-1185">Reference proteome</keyword>
<comment type="caution">
    <text evidence="2">The sequence shown here is derived from an EMBL/GenBank/DDBJ whole genome shotgun (WGS) entry which is preliminary data.</text>
</comment>
<evidence type="ECO:0000313" key="3">
    <source>
        <dbReference type="Proteomes" id="UP001497744"/>
    </source>
</evidence>
<feature type="compositionally biased region" description="Basic and acidic residues" evidence="1">
    <location>
        <begin position="71"/>
        <end position="90"/>
    </location>
</feature>
<dbReference type="GeneID" id="94195595"/>
<organism evidence="2 3">
    <name type="scientific">Babesia caballi</name>
    <dbReference type="NCBI Taxonomy" id="5871"/>
    <lineage>
        <taxon>Eukaryota</taxon>
        <taxon>Sar</taxon>
        <taxon>Alveolata</taxon>
        <taxon>Apicomplexa</taxon>
        <taxon>Aconoidasida</taxon>
        <taxon>Piroplasmida</taxon>
        <taxon>Babesiidae</taxon>
        <taxon>Babesia</taxon>
    </lineage>
</organism>
<dbReference type="AlphaFoldDB" id="A0AAV4LWF1"/>
<feature type="compositionally biased region" description="Basic and acidic residues" evidence="1">
    <location>
        <begin position="164"/>
        <end position="185"/>
    </location>
</feature>
<feature type="compositionally biased region" description="Basic and acidic residues" evidence="1">
    <location>
        <begin position="211"/>
        <end position="224"/>
    </location>
</feature>
<feature type="region of interest" description="Disordered" evidence="1">
    <location>
        <begin position="1"/>
        <end position="245"/>
    </location>
</feature>
<accession>A0AAV4LWF1</accession>
<reference evidence="2 3" key="1">
    <citation type="submission" date="2021-06" db="EMBL/GenBank/DDBJ databases">
        <title>Genome sequence of Babesia caballi.</title>
        <authorList>
            <person name="Yamagishi J."/>
            <person name="Kidaka T."/>
            <person name="Ochi A."/>
        </authorList>
    </citation>
    <scope>NUCLEOTIDE SEQUENCE [LARGE SCALE GENOMIC DNA]</scope>
    <source>
        <strain evidence="2">USDA-D6B2</strain>
    </source>
</reference>
<name>A0AAV4LWF1_BABCB</name>
<feature type="compositionally biased region" description="Basic and acidic residues" evidence="1">
    <location>
        <begin position="1"/>
        <end position="16"/>
    </location>
</feature>
<dbReference type="RefSeq" id="XP_067716183.1">
    <property type="nucleotide sequence ID" value="XM_067860082.1"/>
</dbReference>
<dbReference type="Proteomes" id="UP001497744">
    <property type="component" value="Unassembled WGS sequence"/>
</dbReference>
<sequence length="350" mass="39991">MRGNRDMDGHPYDRHVAWQHKTAPPPPRPPPDLRDDHVSPIRGQMQHTSRSRSNSRGRQHSYSRGVTASESDDRKRFCSARRDVRYEDPFKPQSTASRPMRSPERGRPNEQSFQRARPWHRDTHRNNEQHRSAGGSPGYDRRYPQGGPQRRISPERSTQSITTRESRGSRVGDGRSVSKEQRDEQETCNELGKVEVNYSPLTPDPSVVCKNEGKTPESEEKITKSVDQPDQPNEGWKGFPEPKPYPGMKNFYEPGCAGGKRKDVVLPSHITPGPKVTRYNSREVFEQLSRASDTARETWRAQMVDMLALNIKYISTRLEVGQTWSVLRITLPKAGIDEAKKLVKNMAIEM</sequence>
<evidence type="ECO:0000313" key="2">
    <source>
        <dbReference type="EMBL" id="GIX64114.1"/>
    </source>
</evidence>
<gene>
    <name evidence="2" type="ORF">BcabD6B2_35490</name>
</gene>
<protein>
    <submittedName>
        <fullName evidence="2">Uncharacterized protein</fullName>
    </submittedName>
</protein>
<feature type="compositionally biased region" description="Basic and acidic residues" evidence="1">
    <location>
        <begin position="119"/>
        <end position="131"/>
    </location>
</feature>